<reference evidence="1 2" key="1">
    <citation type="submission" date="2016-04" db="EMBL/GenBank/DDBJ databases">
        <title>Draft Genome Sequences of Staphylococcus capitis Strain H36, S. capitis Strain H65, S. cohnii Strain H62, S. hominis Strain H69, Mycobacterium iranicum Strain H39, Plantibacter sp. Strain H53, Pseudomonas oryzihabitans Strain H72, and Microbacterium sp. Strain H83, isolated from residential settings.</title>
        <authorList>
            <person name="Lymperopoulou D."/>
            <person name="Adams R.I."/>
            <person name="Lindow S."/>
            <person name="Coil D.A."/>
            <person name="Jospin G."/>
            <person name="Eisen J.A."/>
        </authorList>
    </citation>
    <scope>NUCLEOTIDE SEQUENCE [LARGE SCALE GENOMIC DNA]</scope>
    <source>
        <strain evidence="1 2">H72</strain>
    </source>
</reference>
<dbReference type="AlphaFoldDB" id="A0A178LER2"/>
<evidence type="ECO:0000313" key="2">
    <source>
        <dbReference type="Proteomes" id="UP000078356"/>
    </source>
</evidence>
<dbReference type="EMBL" id="LWCR01000018">
    <property type="protein sequence ID" value="OAN28936.1"/>
    <property type="molecule type" value="Genomic_DNA"/>
</dbReference>
<organism evidence="1 2">
    <name type="scientific">Pseudomonas oryzihabitans</name>
    <dbReference type="NCBI Taxonomy" id="47885"/>
    <lineage>
        <taxon>Bacteria</taxon>
        <taxon>Pseudomonadati</taxon>
        <taxon>Pseudomonadota</taxon>
        <taxon>Gammaproteobacteria</taxon>
        <taxon>Pseudomonadales</taxon>
        <taxon>Pseudomonadaceae</taxon>
        <taxon>Pseudomonas</taxon>
    </lineage>
</organism>
<dbReference type="Proteomes" id="UP000078356">
    <property type="component" value="Unassembled WGS sequence"/>
</dbReference>
<sequence length="231" mass="25519">MTELGVVRQDDAAATVHRQRATQMRLGFLVVHEPQLGIHRADPHEGDVVVKARGERQGMRADQGVIVAADIPRGHQHLIGAVLCEQQANIQGVGHHPQGFEPGELLRERQGRRTGVQEQRHAVLDQFRRTGRQTGLGARLDAATHLQGLLFVGLGQHRTAMDPTQLAGLLKVLEITPDRLFRYLHGLRQVCGLDALLQVDETQDFVKARLVQHGRSRPQQREALSVTGCSG</sequence>
<name>A0A178LER2_9PSED</name>
<protein>
    <submittedName>
        <fullName evidence="1">Uncharacterized protein</fullName>
    </submittedName>
</protein>
<proteinExistence type="predicted"/>
<evidence type="ECO:0000313" key="1">
    <source>
        <dbReference type="EMBL" id="OAN28936.1"/>
    </source>
</evidence>
<comment type="caution">
    <text evidence="1">The sequence shown here is derived from an EMBL/GenBank/DDBJ whole genome shotgun (WGS) entry which is preliminary data.</text>
</comment>
<gene>
    <name evidence="1" type="ORF">A4V15_19505</name>
</gene>
<accession>A0A178LER2</accession>